<protein>
    <submittedName>
        <fullName evidence="2">Uncharacterized protein</fullName>
    </submittedName>
</protein>
<dbReference type="EMBL" id="MKZY01000003">
    <property type="protein sequence ID" value="OOO12138.1"/>
    <property type="molecule type" value="Genomic_DNA"/>
</dbReference>
<dbReference type="SUPFAM" id="SSF48452">
    <property type="entry name" value="TPR-like"/>
    <property type="match status" value="1"/>
</dbReference>
<dbReference type="OrthoDB" id="423576at2759"/>
<dbReference type="InterPro" id="IPR011990">
    <property type="entry name" value="TPR-like_helical_dom_sf"/>
</dbReference>
<name>A0A1S9DSR4_ASPOZ</name>
<sequence length="904" mass="101133">MESCKLTSSVLLRVLKGVAAATLLAESSYERLVQCFARGDRVAEGANSHTGNDVAHGLPVGDWLAMVSDISCEDKEKQLMLQHLAELVLAIALLRESGRRTQNPSLAAVSDADLAIVWSMIRGALLSDLFPDSNIRASRSAQGFLSVPLCSIVQNGNIEELFRLHVWLPDGQRGTPDFAVHSHQPFGQSWILAGAGVDHSFDVHPTTDGTAATHAEYKLVWQDAKGTDKTYKTHQISSTIENTGNLVQVTAKGSKLHVRNMSYSIPAAAFHYTEVAPDTLHATLFFFDASRGFVKDAPVLGPKDLDSSTQQRDPGGVTPAVLATMVDAVRSWETLMEEGDQHAQRAEWEHALRSFSHALSLCGPAGNLPASGNYRHIVLGKLGYTNRRFGRYEKAEEYLQSALDGLGSTSFHVELRGEMGVVYRHMNRLDDAKREFEIQYKMAVELNLEYAMCRSIGNLAMVNYQLSRDLLPLAIDQLKERVRLARSIRASPGSGEKAQAIIWETVGLSRLSLCYTACGFANDAIATSLESMKVALSTKDPTVVAMSRLFYGRALYLNGQREEALRQFNPTGTCTPAMALCKEPSDEHLGYLRELVEAGADMDLIDEQGYSALDYAVFCGDMQTEEVVLDGLRRQFGKQANDKLLQRQREARVRKCYRELFQESLRPVLLESRNEVSQLQHLRRVYAASLAADEEKIKIFDGLKFVWYRDFLRNGRLPRSNHGLTQNYRDIEPECAPEYIVFISYRWINGDPACLASPDDTNHTQYHRMITAIEAFLEAHGSLNPERLGIWLDWACIDQDNPLPGIAALPLNLAQCDAVISLLDNSYHSRAWCCVEVMIIQILRRSYQLHSWYQHTKIENSEQWAIEEGPLEFESSVAGKQLSSEQDRPMILFLERQARLLGRD</sequence>
<feature type="signal peptide" evidence="1">
    <location>
        <begin position="1"/>
        <end position="20"/>
    </location>
</feature>
<dbReference type="Proteomes" id="UP000190312">
    <property type="component" value="Unassembled WGS sequence"/>
</dbReference>
<reference evidence="2 3" key="1">
    <citation type="submission" date="2016-10" db="EMBL/GenBank/DDBJ databases">
        <title>Genome sequencing of Aspergillus oryzae BCC7051.</title>
        <authorList>
            <person name="Thammarongtham C."/>
            <person name="Vorapreeda T."/>
            <person name="Nookaew I."/>
            <person name="Srisuk T."/>
            <person name="Land M."/>
            <person name="Jeennor S."/>
            <person name="Laoteng K."/>
        </authorList>
    </citation>
    <scope>NUCLEOTIDE SEQUENCE [LARGE SCALE GENOMIC DNA]</scope>
    <source>
        <strain evidence="2 3">BCC7051</strain>
    </source>
</reference>
<dbReference type="InterPro" id="IPR036770">
    <property type="entry name" value="Ankyrin_rpt-contain_sf"/>
</dbReference>
<gene>
    <name evidence="2" type="ORF">OAory_01086080</name>
</gene>
<organism evidence="2 3">
    <name type="scientific">Aspergillus oryzae</name>
    <name type="common">Yellow koji mold</name>
    <dbReference type="NCBI Taxonomy" id="5062"/>
    <lineage>
        <taxon>Eukaryota</taxon>
        <taxon>Fungi</taxon>
        <taxon>Dikarya</taxon>
        <taxon>Ascomycota</taxon>
        <taxon>Pezizomycotina</taxon>
        <taxon>Eurotiomycetes</taxon>
        <taxon>Eurotiomycetidae</taxon>
        <taxon>Eurotiales</taxon>
        <taxon>Aspergillaceae</taxon>
        <taxon>Aspergillus</taxon>
        <taxon>Aspergillus subgen. Circumdati</taxon>
    </lineage>
</organism>
<accession>A0A1S9DSR4</accession>
<dbReference type="SUPFAM" id="SSF48403">
    <property type="entry name" value="Ankyrin repeat"/>
    <property type="match status" value="1"/>
</dbReference>
<proteinExistence type="predicted"/>
<feature type="chain" id="PRO_5012774884" evidence="1">
    <location>
        <begin position="21"/>
        <end position="904"/>
    </location>
</feature>
<comment type="caution">
    <text evidence="2">The sequence shown here is derived from an EMBL/GenBank/DDBJ whole genome shotgun (WGS) entry which is preliminary data.</text>
</comment>
<dbReference type="eggNOG" id="ENOG502SIFH">
    <property type="taxonomic scope" value="Eukaryota"/>
</dbReference>
<dbReference type="AlphaFoldDB" id="A0A1S9DSR4"/>
<evidence type="ECO:0000313" key="3">
    <source>
        <dbReference type="Proteomes" id="UP000190312"/>
    </source>
</evidence>
<dbReference type="Gene3D" id="1.25.40.20">
    <property type="entry name" value="Ankyrin repeat-containing domain"/>
    <property type="match status" value="1"/>
</dbReference>
<keyword evidence="1" id="KW-0732">Signal</keyword>
<dbReference type="Gene3D" id="1.25.40.10">
    <property type="entry name" value="Tetratricopeptide repeat domain"/>
    <property type="match status" value="1"/>
</dbReference>
<evidence type="ECO:0000313" key="2">
    <source>
        <dbReference type="EMBL" id="OOO12138.1"/>
    </source>
</evidence>
<evidence type="ECO:0000256" key="1">
    <source>
        <dbReference type="SAM" id="SignalP"/>
    </source>
</evidence>
<dbReference type="VEuPathDB" id="FungiDB:AO090102000047"/>